<evidence type="ECO:0000313" key="1">
    <source>
        <dbReference type="EMBL" id="MCD9641169.1"/>
    </source>
</evidence>
<organism evidence="1 2">
    <name type="scientific">Datura stramonium</name>
    <name type="common">Jimsonweed</name>
    <name type="synonym">Common thornapple</name>
    <dbReference type="NCBI Taxonomy" id="4076"/>
    <lineage>
        <taxon>Eukaryota</taxon>
        <taxon>Viridiplantae</taxon>
        <taxon>Streptophyta</taxon>
        <taxon>Embryophyta</taxon>
        <taxon>Tracheophyta</taxon>
        <taxon>Spermatophyta</taxon>
        <taxon>Magnoliopsida</taxon>
        <taxon>eudicotyledons</taxon>
        <taxon>Gunneridae</taxon>
        <taxon>Pentapetalae</taxon>
        <taxon>asterids</taxon>
        <taxon>lamiids</taxon>
        <taxon>Solanales</taxon>
        <taxon>Solanaceae</taxon>
        <taxon>Solanoideae</taxon>
        <taxon>Datureae</taxon>
        <taxon>Datura</taxon>
    </lineage>
</organism>
<name>A0ABS8V4U4_DATST</name>
<dbReference type="Proteomes" id="UP000823775">
    <property type="component" value="Unassembled WGS sequence"/>
</dbReference>
<gene>
    <name evidence="1" type="ORF">HAX54_027115</name>
</gene>
<keyword evidence="2" id="KW-1185">Reference proteome</keyword>
<sequence length="186" mass="21182">MLVRGKEVDITPKAINSIYWVDPVHSVTGFARRQAARDHQYAWVEGIIAKVQPLWTVMKGDIHRQYLEFEVRMWLELAEGVLDLDTKRDKDTPSFKKTGLTLGMSDSHIAEVLQDCPISRVPTRPASSSMSGILKFARITRDNNAQLVKQDKDIHPMIQNSIKMAMKIVVEMLGSLCARWMCLKVM</sequence>
<proteinExistence type="predicted"/>
<comment type="caution">
    <text evidence="1">The sequence shown here is derived from an EMBL/GenBank/DDBJ whole genome shotgun (WGS) entry which is preliminary data.</text>
</comment>
<reference evidence="1 2" key="1">
    <citation type="journal article" date="2021" name="BMC Genomics">
        <title>Datura genome reveals duplications of psychoactive alkaloid biosynthetic genes and high mutation rate following tissue culture.</title>
        <authorList>
            <person name="Rajewski A."/>
            <person name="Carter-House D."/>
            <person name="Stajich J."/>
            <person name="Litt A."/>
        </authorList>
    </citation>
    <scope>NUCLEOTIDE SEQUENCE [LARGE SCALE GENOMIC DNA]</scope>
    <source>
        <strain evidence="1">AR-01</strain>
    </source>
</reference>
<dbReference type="EMBL" id="JACEIK010003297">
    <property type="protein sequence ID" value="MCD9641169.1"/>
    <property type="molecule type" value="Genomic_DNA"/>
</dbReference>
<accession>A0ABS8V4U4</accession>
<evidence type="ECO:0000313" key="2">
    <source>
        <dbReference type="Proteomes" id="UP000823775"/>
    </source>
</evidence>
<protein>
    <submittedName>
        <fullName evidence="1">Uncharacterized protein</fullName>
    </submittedName>
</protein>